<dbReference type="Proteomes" id="UP000275772">
    <property type="component" value="Unassembled WGS sequence"/>
</dbReference>
<dbReference type="PANTHER" id="PTHR24148:SF64">
    <property type="entry name" value="HETEROKARYON INCOMPATIBILITY DOMAIN-CONTAINING PROTEIN"/>
    <property type="match status" value="1"/>
</dbReference>
<dbReference type="VEuPathDB" id="FungiDB:BLGHR1_10761"/>
<gene>
    <name evidence="2" type="ORF">BLGHR1_10761</name>
</gene>
<dbReference type="EMBL" id="UNSH01000007">
    <property type="protein sequence ID" value="SZF00037.1"/>
    <property type="molecule type" value="Genomic_DNA"/>
</dbReference>
<sequence length="711" mass="81446">MIAPSHMMRNKARKIWQKISTPRRSYEYLPLASRQIRILTLHPSKSFEGPLIITLRTCDLRTSTDSYEALSYVWGNPTRNITIECNGAVLEITPSLEIALRRLRLQNEYRVLWIDAICINQDDLEERAQQVPLMREIYPRAAKVDIWLGEADENTELALETIRTWAIFNSQYRDNSDSTRYAKFEEQFAFKPGYRTMLKAVGALTCRSWFDRCWTFQEVILSTIAELQIGEFRLSWDCFYHALEAFPVHLLADDLLNFNALFMCHGKARTASAASKDLSVSISRDLSRLLQLTRNFTASDPRDKIYSLLSVASLKNSALFQPRYDMSVSDTYITFTLAMIHDEGNLNVLLSSGEEGRNKDLPSWCPDWNCKRGVTLIGFYDYTSYSFNAGLRPDLSNLQMNAHRELELDGALIDVVKEVHDLGELADELKTSLEHLNFASVLSKFALKFGFHTDRLQDGLSPEATLLRTLSADHWFFGAHLRGSYKEHWFPTHLSFSELKQNRGENLENEPVPRKVELKQRILPYSLHQDSTNYSGLSSGNGTCLNENKPEHLDYEVESPFTHSVIDMVYRKASPFYVEGQDFDDAKDVDPLTLKTIAKEAISQALFFFKGKHILVTRRGFVAVGSAESRVGDKLCSFWGADVPFVIRENKDGIQKKPTDSACRIICECYIDGLMYGELFRVDNKEIPNKGQNLKIQPMVDWLQIKRFRVG</sequence>
<organism evidence="2 3">
    <name type="scientific">Blumeria hordei</name>
    <name type="common">Barley powdery mildew</name>
    <name type="synonym">Blumeria graminis f. sp. hordei</name>
    <dbReference type="NCBI Taxonomy" id="2867405"/>
    <lineage>
        <taxon>Eukaryota</taxon>
        <taxon>Fungi</taxon>
        <taxon>Dikarya</taxon>
        <taxon>Ascomycota</taxon>
        <taxon>Pezizomycotina</taxon>
        <taxon>Leotiomycetes</taxon>
        <taxon>Erysiphales</taxon>
        <taxon>Erysiphaceae</taxon>
        <taxon>Blumeria</taxon>
    </lineage>
</organism>
<dbReference type="AlphaFoldDB" id="A0A383UJJ8"/>
<dbReference type="Pfam" id="PF26639">
    <property type="entry name" value="Het-6_barrel"/>
    <property type="match status" value="1"/>
</dbReference>
<protein>
    <recommendedName>
        <fullName evidence="1">Heterokaryon incompatibility domain-containing protein</fullName>
    </recommendedName>
</protein>
<proteinExistence type="predicted"/>
<dbReference type="PANTHER" id="PTHR24148">
    <property type="entry name" value="ANKYRIN REPEAT DOMAIN-CONTAINING PROTEIN 39 HOMOLOG-RELATED"/>
    <property type="match status" value="1"/>
</dbReference>
<reference evidence="2 3" key="1">
    <citation type="submission" date="2017-11" db="EMBL/GenBank/DDBJ databases">
        <authorList>
            <person name="Kracher B."/>
        </authorList>
    </citation>
    <scope>NUCLEOTIDE SEQUENCE [LARGE SCALE GENOMIC DNA]</scope>
    <source>
        <strain evidence="2 3">RACE1</strain>
    </source>
</reference>
<evidence type="ECO:0000313" key="2">
    <source>
        <dbReference type="EMBL" id="SZF00037.1"/>
    </source>
</evidence>
<dbReference type="Pfam" id="PF06985">
    <property type="entry name" value="HET"/>
    <property type="match status" value="1"/>
</dbReference>
<accession>A0A383UJJ8</accession>
<feature type="domain" description="Heterokaryon incompatibility" evidence="1">
    <location>
        <begin position="67"/>
        <end position="218"/>
    </location>
</feature>
<evidence type="ECO:0000259" key="1">
    <source>
        <dbReference type="Pfam" id="PF06985"/>
    </source>
</evidence>
<dbReference type="InterPro" id="IPR010730">
    <property type="entry name" value="HET"/>
</dbReference>
<name>A0A383UJJ8_BLUHO</name>
<evidence type="ECO:0000313" key="3">
    <source>
        <dbReference type="Proteomes" id="UP000275772"/>
    </source>
</evidence>
<dbReference type="InterPro" id="IPR052895">
    <property type="entry name" value="HetReg/Transcr_Mod"/>
</dbReference>